<evidence type="ECO:0000313" key="3">
    <source>
        <dbReference type="EMBL" id="KAL1508497.1"/>
    </source>
</evidence>
<dbReference type="Proteomes" id="UP001515480">
    <property type="component" value="Unassembled WGS sequence"/>
</dbReference>
<reference evidence="3 4" key="1">
    <citation type="journal article" date="2024" name="Science">
        <title>Giant polyketide synthase enzymes in the biosynthesis of giant marine polyether toxins.</title>
        <authorList>
            <person name="Fallon T.R."/>
            <person name="Shende V.V."/>
            <person name="Wierzbicki I.H."/>
            <person name="Pendleton A.L."/>
            <person name="Watervoot N.F."/>
            <person name="Auber R.P."/>
            <person name="Gonzalez D.J."/>
            <person name="Wisecaver J.H."/>
            <person name="Moore B.S."/>
        </authorList>
    </citation>
    <scope>NUCLEOTIDE SEQUENCE [LARGE SCALE GENOMIC DNA]</scope>
    <source>
        <strain evidence="3 4">12B1</strain>
    </source>
</reference>
<feature type="coiled-coil region" evidence="1">
    <location>
        <begin position="4"/>
        <end position="38"/>
    </location>
</feature>
<dbReference type="EMBL" id="JBGBPQ010000016">
    <property type="protein sequence ID" value="KAL1508497.1"/>
    <property type="molecule type" value="Genomic_DNA"/>
</dbReference>
<protein>
    <submittedName>
        <fullName evidence="3">Uncharacterized protein</fullName>
    </submittedName>
</protein>
<gene>
    <name evidence="3" type="ORF">AB1Y20_004598</name>
</gene>
<evidence type="ECO:0000313" key="4">
    <source>
        <dbReference type="Proteomes" id="UP001515480"/>
    </source>
</evidence>
<keyword evidence="4" id="KW-1185">Reference proteome</keyword>
<sequence>MAAAAVARTASQKLDAEIAALEAENAEREARLKLAQRASFIMAGEREPVQQEETIAPLHARPWINCTTLALWCIFLFPLVALQVGILTATAPAPPPPPPPPPPMHGLLKSIPNLFKIFQR</sequence>
<evidence type="ECO:0000256" key="1">
    <source>
        <dbReference type="SAM" id="Coils"/>
    </source>
</evidence>
<keyword evidence="2" id="KW-1133">Transmembrane helix</keyword>
<keyword evidence="2" id="KW-0812">Transmembrane</keyword>
<keyword evidence="2" id="KW-0472">Membrane</keyword>
<evidence type="ECO:0000256" key="2">
    <source>
        <dbReference type="SAM" id="Phobius"/>
    </source>
</evidence>
<dbReference type="AlphaFoldDB" id="A0AB34IZ83"/>
<organism evidence="3 4">
    <name type="scientific">Prymnesium parvum</name>
    <name type="common">Toxic golden alga</name>
    <dbReference type="NCBI Taxonomy" id="97485"/>
    <lineage>
        <taxon>Eukaryota</taxon>
        <taxon>Haptista</taxon>
        <taxon>Haptophyta</taxon>
        <taxon>Prymnesiophyceae</taxon>
        <taxon>Prymnesiales</taxon>
        <taxon>Prymnesiaceae</taxon>
        <taxon>Prymnesium</taxon>
    </lineage>
</organism>
<feature type="transmembrane region" description="Helical" evidence="2">
    <location>
        <begin position="69"/>
        <end position="91"/>
    </location>
</feature>
<name>A0AB34IZ83_PRYPA</name>
<accession>A0AB34IZ83</accession>
<comment type="caution">
    <text evidence="3">The sequence shown here is derived from an EMBL/GenBank/DDBJ whole genome shotgun (WGS) entry which is preliminary data.</text>
</comment>
<proteinExistence type="predicted"/>
<keyword evidence="1" id="KW-0175">Coiled coil</keyword>